<gene>
    <name evidence="1" type="ORF">PENCOP_c001G05339</name>
</gene>
<comment type="caution">
    <text evidence="1">The sequence shown here is derived from an EMBL/GenBank/DDBJ whole genome shotgun (WGS) entry which is preliminary data.</text>
</comment>
<organism evidence="1 2">
    <name type="scientific">Penicillium coprophilum</name>
    <dbReference type="NCBI Taxonomy" id="36646"/>
    <lineage>
        <taxon>Eukaryota</taxon>
        <taxon>Fungi</taxon>
        <taxon>Dikarya</taxon>
        <taxon>Ascomycota</taxon>
        <taxon>Pezizomycotina</taxon>
        <taxon>Eurotiomycetes</taxon>
        <taxon>Eurotiomycetidae</taxon>
        <taxon>Eurotiales</taxon>
        <taxon>Aspergillaceae</taxon>
        <taxon>Penicillium</taxon>
    </lineage>
</organism>
<sequence>MSSKSGDFPLEETEREHLQRLRQLEIQPWFSRVRYDATSMPANEIPHRWPWGYTIYRIVYTPEPDLYWEAAVDAIRANILATLDWQQHNNRRQDEQGGLVFEDKIRLDKATIARVREDFKASVDNEVGALGNRFRWFLVIDEEALQSFIHYSKALPIHLQERAYPTERGVGPG</sequence>
<dbReference type="EMBL" id="MDDG01000001">
    <property type="protein sequence ID" value="OQE46235.1"/>
    <property type="molecule type" value="Genomic_DNA"/>
</dbReference>
<proteinExistence type="predicted"/>
<evidence type="ECO:0000313" key="2">
    <source>
        <dbReference type="Proteomes" id="UP000191500"/>
    </source>
</evidence>
<protein>
    <submittedName>
        <fullName evidence="1">Uncharacterized protein</fullName>
    </submittedName>
</protein>
<reference evidence="2" key="1">
    <citation type="journal article" date="2017" name="Nat. Microbiol.">
        <title>Global analysis of biosynthetic gene clusters reveals vast potential of secondary metabolite production in Penicillium species.</title>
        <authorList>
            <person name="Nielsen J.C."/>
            <person name="Grijseels S."/>
            <person name="Prigent S."/>
            <person name="Ji B."/>
            <person name="Dainat J."/>
            <person name="Nielsen K.F."/>
            <person name="Frisvad J.C."/>
            <person name="Workman M."/>
            <person name="Nielsen J."/>
        </authorList>
    </citation>
    <scope>NUCLEOTIDE SEQUENCE [LARGE SCALE GENOMIC DNA]</scope>
    <source>
        <strain evidence="2">IBT 31321</strain>
    </source>
</reference>
<dbReference type="AlphaFoldDB" id="A0A1V6V6B9"/>
<keyword evidence="2" id="KW-1185">Reference proteome</keyword>
<dbReference type="STRING" id="36646.A0A1V6V6B9"/>
<evidence type="ECO:0000313" key="1">
    <source>
        <dbReference type="EMBL" id="OQE46235.1"/>
    </source>
</evidence>
<name>A0A1V6V6B9_9EURO</name>
<accession>A0A1V6V6B9</accession>
<dbReference type="Proteomes" id="UP000191500">
    <property type="component" value="Unassembled WGS sequence"/>
</dbReference>